<evidence type="ECO:0000259" key="3">
    <source>
        <dbReference type="PROSITE" id="PS50110"/>
    </source>
</evidence>
<dbReference type="Proteomes" id="UP001467690">
    <property type="component" value="Unassembled WGS sequence"/>
</dbReference>
<comment type="caution">
    <text evidence="4">The sequence shown here is derived from an EMBL/GenBank/DDBJ whole genome shotgun (WGS) entry which is preliminary data.</text>
</comment>
<reference evidence="4 5" key="1">
    <citation type="submission" date="2024-06" db="EMBL/GenBank/DDBJ databases">
        <authorList>
            <person name="Chen R.Y."/>
        </authorList>
    </citation>
    <scope>NUCLEOTIDE SEQUENCE [LARGE SCALE GENOMIC DNA]</scope>
    <source>
        <strain evidence="4 5">D2</strain>
    </source>
</reference>
<sequence length="121" mass="13192">MAIPVLICDDSSFARKQMARSLPEGWDVELSFACNGEEAIQAIKDGKGEILFLDLTMPVLDGFGTLAQIRKEDLNTMVIVVSGDIQPEAHAEVMGLGALDFIKKPASKDKIKEVLTRFGIL</sequence>
<dbReference type="PANTHER" id="PTHR44591">
    <property type="entry name" value="STRESS RESPONSE REGULATOR PROTEIN 1"/>
    <property type="match status" value="1"/>
</dbReference>
<keyword evidence="1 2" id="KW-0597">Phosphoprotein</keyword>
<dbReference type="InterPro" id="IPR011006">
    <property type="entry name" value="CheY-like_superfamily"/>
</dbReference>
<dbReference type="Pfam" id="PF00072">
    <property type="entry name" value="Response_reg"/>
    <property type="match status" value="1"/>
</dbReference>
<dbReference type="InterPro" id="IPR050595">
    <property type="entry name" value="Bact_response_regulator"/>
</dbReference>
<dbReference type="PANTHER" id="PTHR44591:SF24">
    <property type="entry name" value="PROTEIN-GLUTAMATE METHYLESTERASE_PROTEIN-GLUTAMINE GLUTAMINASE 1"/>
    <property type="match status" value="1"/>
</dbReference>
<accession>A0ABV1RJ60</accession>
<organism evidence="4 5">
    <name type="scientific">Catenovulum sediminis</name>
    <dbReference type="NCBI Taxonomy" id="1740262"/>
    <lineage>
        <taxon>Bacteria</taxon>
        <taxon>Pseudomonadati</taxon>
        <taxon>Pseudomonadota</taxon>
        <taxon>Gammaproteobacteria</taxon>
        <taxon>Alteromonadales</taxon>
        <taxon>Alteromonadaceae</taxon>
        <taxon>Catenovulum</taxon>
    </lineage>
</organism>
<dbReference type="SUPFAM" id="SSF52172">
    <property type="entry name" value="CheY-like"/>
    <property type="match status" value="1"/>
</dbReference>
<evidence type="ECO:0000313" key="4">
    <source>
        <dbReference type="EMBL" id="MER2492973.1"/>
    </source>
</evidence>
<proteinExistence type="predicted"/>
<dbReference type="EMBL" id="JBELOE010000239">
    <property type="protein sequence ID" value="MER2492973.1"/>
    <property type="molecule type" value="Genomic_DNA"/>
</dbReference>
<protein>
    <submittedName>
        <fullName evidence="4">Response regulator</fullName>
    </submittedName>
</protein>
<dbReference type="CDD" id="cd17593">
    <property type="entry name" value="REC_CheC-like"/>
    <property type="match status" value="1"/>
</dbReference>
<evidence type="ECO:0000256" key="2">
    <source>
        <dbReference type="PROSITE-ProRule" id="PRU00169"/>
    </source>
</evidence>
<dbReference type="SMART" id="SM00448">
    <property type="entry name" value="REC"/>
    <property type="match status" value="1"/>
</dbReference>
<feature type="modified residue" description="4-aspartylphosphate" evidence="2">
    <location>
        <position position="54"/>
    </location>
</feature>
<evidence type="ECO:0000313" key="5">
    <source>
        <dbReference type="Proteomes" id="UP001467690"/>
    </source>
</evidence>
<evidence type="ECO:0000256" key="1">
    <source>
        <dbReference type="ARBA" id="ARBA00022553"/>
    </source>
</evidence>
<dbReference type="Gene3D" id="3.40.50.2300">
    <property type="match status" value="1"/>
</dbReference>
<name>A0ABV1RJ60_9ALTE</name>
<gene>
    <name evidence="4" type="ORF">ABS311_13905</name>
</gene>
<keyword evidence="5" id="KW-1185">Reference proteome</keyword>
<dbReference type="InterPro" id="IPR001789">
    <property type="entry name" value="Sig_transdc_resp-reg_receiver"/>
</dbReference>
<feature type="domain" description="Response regulatory" evidence="3">
    <location>
        <begin position="4"/>
        <end position="119"/>
    </location>
</feature>
<dbReference type="PROSITE" id="PS50110">
    <property type="entry name" value="RESPONSE_REGULATORY"/>
    <property type="match status" value="1"/>
</dbReference>